<proteinExistence type="predicted"/>
<evidence type="ECO:0000313" key="2">
    <source>
        <dbReference type="Proteomes" id="UP001519363"/>
    </source>
</evidence>
<name>A0ABS5AQW6_9PSEU</name>
<gene>
    <name evidence="1" type="ORF">JOF53_007693</name>
</gene>
<evidence type="ECO:0008006" key="3">
    <source>
        <dbReference type="Google" id="ProtNLM"/>
    </source>
</evidence>
<dbReference type="EMBL" id="JAGIOO010000001">
    <property type="protein sequence ID" value="MBP2478821.1"/>
    <property type="molecule type" value="Genomic_DNA"/>
</dbReference>
<protein>
    <recommendedName>
        <fullName evidence="3">Transcriptional regulator</fullName>
    </recommendedName>
</protein>
<accession>A0ABS5AQW6</accession>
<evidence type="ECO:0000313" key="1">
    <source>
        <dbReference type="EMBL" id="MBP2478821.1"/>
    </source>
</evidence>
<sequence>MQWNHNLALALLERDWLGGERLKALACAEGIPSGRYHVKGLDDHGIPVARSERGIWSDDDVAGGRGAAVHARTPEALAVRVYRAVHQPDPCWLVLGVERIAVVRVRDTTVRAEPMVSPAAQHLVRQRSVGKVLRGVGRLVRDVASNLQEDIGRIPLHERPDEAALDLDFEGGRADLVRVERCRQFAVAGSSRQVRLHFADGSWARVRTDLDGVEVLTLPY</sequence>
<dbReference type="Proteomes" id="UP001519363">
    <property type="component" value="Unassembled WGS sequence"/>
</dbReference>
<organism evidence="1 2">
    <name type="scientific">Crossiella equi</name>
    <dbReference type="NCBI Taxonomy" id="130796"/>
    <lineage>
        <taxon>Bacteria</taxon>
        <taxon>Bacillati</taxon>
        <taxon>Actinomycetota</taxon>
        <taxon>Actinomycetes</taxon>
        <taxon>Pseudonocardiales</taxon>
        <taxon>Pseudonocardiaceae</taxon>
        <taxon>Crossiella</taxon>
    </lineage>
</organism>
<dbReference type="RefSeq" id="WP_086783706.1">
    <property type="nucleotide sequence ID" value="NZ_JAGIOO010000001.1"/>
</dbReference>
<keyword evidence="2" id="KW-1185">Reference proteome</keyword>
<comment type="caution">
    <text evidence="1">The sequence shown here is derived from an EMBL/GenBank/DDBJ whole genome shotgun (WGS) entry which is preliminary data.</text>
</comment>
<reference evidence="1 2" key="1">
    <citation type="submission" date="2021-03" db="EMBL/GenBank/DDBJ databases">
        <title>Sequencing the genomes of 1000 actinobacteria strains.</title>
        <authorList>
            <person name="Klenk H.-P."/>
        </authorList>
    </citation>
    <scope>NUCLEOTIDE SEQUENCE [LARGE SCALE GENOMIC DNA]</scope>
    <source>
        <strain evidence="1 2">DSM 44580</strain>
    </source>
</reference>